<dbReference type="RefSeq" id="WP_085512529.1">
    <property type="nucleotide sequence ID" value="NZ_FXAP01000004.1"/>
</dbReference>
<gene>
    <name evidence="3" type="ORF">EDD42_2807</name>
</gene>
<keyword evidence="4" id="KW-1185">Reference proteome</keyword>
<evidence type="ECO:0000256" key="2">
    <source>
        <dbReference type="SAM" id="Phobius"/>
    </source>
</evidence>
<accession>A0A3N2C5C0</accession>
<dbReference type="Gene3D" id="2.130.10.10">
    <property type="entry name" value="YVTN repeat-like/Quinoprotein amine dehydrogenase"/>
    <property type="match status" value="1"/>
</dbReference>
<dbReference type="EMBL" id="RKHL01000001">
    <property type="protein sequence ID" value="ROR82713.1"/>
    <property type="molecule type" value="Genomic_DNA"/>
</dbReference>
<sequence>MTPKQSRSTYRAGDRKETFWDRLGSKRRTLAIIGLALFLIADVVLVGLALTANGRSTDEPTQRPIPTFGGTPSATASPEVTEEPVATQSTERFMAAGNATVLWRATQGTCEAPAVVERSEDAGVTWAVIPTAQAFDLRVVYALTATSEDEVQLVGSAGVDCAVSGFSSTDAGDTWDSSPELLSTVAYQTPAAADGSSAVVLAGQTVAAPCPGVEAMAAGSERTVAACSAVLAEWDATTGSWSAIPFAGIHALDVQAEQIVFAARGVPGCAGLGVLRVSGATLTSASSAESIGCVSDADLAEPAALASSDGASWLWVGDALFTTSDGGATWTALSS</sequence>
<keyword evidence="2" id="KW-0812">Transmembrane</keyword>
<feature type="region of interest" description="Disordered" evidence="1">
    <location>
        <begin position="55"/>
        <end position="86"/>
    </location>
</feature>
<dbReference type="SUPFAM" id="SSF110296">
    <property type="entry name" value="Oligoxyloglucan reducing end-specific cellobiohydrolase"/>
    <property type="match status" value="1"/>
</dbReference>
<evidence type="ECO:0008006" key="5">
    <source>
        <dbReference type="Google" id="ProtNLM"/>
    </source>
</evidence>
<dbReference type="AlphaFoldDB" id="A0A3N2C5C0"/>
<evidence type="ECO:0000313" key="3">
    <source>
        <dbReference type="EMBL" id="ROR82713.1"/>
    </source>
</evidence>
<dbReference type="InterPro" id="IPR015943">
    <property type="entry name" value="WD40/YVTN_repeat-like_dom_sf"/>
</dbReference>
<comment type="caution">
    <text evidence="3">The sequence shown here is derived from an EMBL/GenBank/DDBJ whole genome shotgun (WGS) entry which is preliminary data.</text>
</comment>
<keyword evidence="2" id="KW-0472">Membrane</keyword>
<dbReference type="Proteomes" id="UP000266915">
    <property type="component" value="Unassembled WGS sequence"/>
</dbReference>
<protein>
    <recommendedName>
        <fullName evidence="5">Exo-alpha-sialidase</fullName>
    </recommendedName>
</protein>
<feature type="transmembrane region" description="Helical" evidence="2">
    <location>
        <begin position="30"/>
        <end position="50"/>
    </location>
</feature>
<name>A0A3N2C5C0_9MICO</name>
<keyword evidence="2" id="KW-1133">Transmembrane helix</keyword>
<proteinExistence type="predicted"/>
<evidence type="ECO:0000256" key="1">
    <source>
        <dbReference type="SAM" id="MobiDB-lite"/>
    </source>
</evidence>
<reference evidence="3 4" key="1">
    <citation type="submission" date="2018-11" db="EMBL/GenBank/DDBJ databases">
        <title>Sequencing the genomes of 1000 actinobacteria strains.</title>
        <authorList>
            <person name="Klenk H.-P."/>
        </authorList>
    </citation>
    <scope>NUCLEOTIDE SEQUENCE [LARGE SCALE GENOMIC DNA]</scope>
    <source>
        <strain evidence="3 4">DSM 14012</strain>
    </source>
</reference>
<organism evidence="3 4">
    <name type="scientific">Plantibacter flavus</name>
    <dbReference type="NCBI Taxonomy" id="150123"/>
    <lineage>
        <taxon>Bacteria</taxon>
        <taxon>Bacillati</taxon>
        <taxon>Actinomycetota</taxon>
        <taxon>Actinomycetes</taxon>
        <taxon>Micrococcales</taxon>
        <taxon>Microbacteriaceae</taxon>
        <taxon>Plantibacter</taxon>
    </lineage>
</organism>
<evidence type="ECO:0000313" key="4">
    <source>
        <dbReference type="Proteomes" id="UP000266915"/>
    </source>
</evidence>